<proteinExistence type="predicted"/>
<evidence type="ECO:0000256" key="1">
    <source>
        <dbReference type="SAM" id="SignalP"/>
    </source>
</evidence>
<keyword evidence="3" id="KW-1185">Reference proteome</keyword>
<dbReference type="EMBL" id="RQVR01000014">
    <property type="protein sequence ID" value="RRJ89734.1"/>
    <property type="molecule type" value="Genomic_DNA"/>
</dbReference>
<dbReference type="OrthoDB" id="766105at2"/>
<dbReference type="RefSeq" id="WP_125013334.1">
    <property type="nucleotide sequence ID" value="NZ_RQVR01000014.1"/>
</dbReference>
<sequence>MFKILLPLLLFPLLLSAQLDKALNKKIGITEDLSSKEIRVYRKADIINFVSLFRLYQNDELVWKSEYYECHFILQEDGSDDFRKIEITSSKELSYVWLEILSSDILYLPEQAVFKYKLRGKAKIKTMDGKYESQASIMAVLDGESYAVQVRDGDKKNSFEYDNPKQYHKYYPQVDELQSFIYLLKILKKRFAISI</sequence>
<organism evidence="2 3">
    <name type="scientific">Flavobacterium macacae</name>
    <dbReference type="NCBI Taxonomy" id="2488993"/>
    <lineage>
        <taxon>Bacteria</taxon>
        <taxon>Pseudomonadati</taxon>
        <taxon>Bacteroidota</taxon>
        <taxon>Flavobacteriia</taxon>
        <taxon>Flavobacteriales</taxon>
        <taxon>Flavobacteriaceae</taxon>
        <taxon>Flavobacterium</taxon>
    </lineage>
</organism>
<name>A0A3P3W4R6_9FLAO</name>
<gene>
    <name evidence="2" type="ORF">EG849_12030</name>
</gene>
<feature type="chain" id="PRO_5018266514" description="DUF4468 domain-containing protein" evidence="1">
    <location>
        <begin position="18"/>
        <end position="195"/>
    </location>
</feature>
<keyword evidence="1" id="KW-0732">Signal</keyword>
<protein>
    <recommendedName>
        <fullName evidence="4">DUF4468 domain-containing protein</fullName>
    </recommendedName>
</protein>
<dbReference type="Proteomes" id="UP000271937">
    <property type="component" value="Unassembled WGS sequence"/>
</dbReference>
<evidence type="ECO:0008006" key="4">
    <source>
        <dbReference type="Google" id="ProtNLM"/>
    </source>
</evidence>
<feature type="signal peptide" evidence="1">
    <location>
        <begin position="1"/>
        <end position="17"/>
    </location>
</feature>
<accession>A0A3P3W4R6</accession>
<comment type="caution">
    <text evidence="2">The sequence shown here is derived from an EMBL/GenBank/DDBJ whole genome shotgun (WGS) entry which is preliminary data.</text>
</comment>
<dbReference type="AlphaFoldDB" id="A0A3P3W4R6"/>
<evidence type="ECO:0000313" key="3">
    <source>
        <dbReference type="Proteomes" id="UP000271937"/>
    </source>
</evidence>
<evidence type="ECO:0000313" key="2">
    <source>
        <dbReference type="EMBL" id="RRJ89734.1"/>
    </source>
</evidence>
<reference evidence="2 3" key="1">
    <citation type="submission" date="2018-11" db="EMBL/GenBank/DDBJ databases">
        <title>Flavobacterium sp. nov., YIM 102600 draft genome.</title>
        <authorList>
            <person name="Li G."/>
            <person name="Jiang Y."/>
        </authorList>
    </citation>
    <scope>NUCLEOTIDE SEQUENCE [LARGE SCALE GENOMIC DNA]</scope>
    <source>
        <strain evidence="2 3">YIM 102600</strain>
    </source>
</reference>